<evidence type="ECO:0000313" key="1">
    <source>
        <dbReference type="EMBL" id="QEH62241.1"/>
    </source>
</evidence>
<name>A0A5B9Y5C2_9MOLU</name>
<protein>
    <submittedName>
        <fullName evidence="1">Uncharacterized protein</fullName>
    </submittedName>
</protein>
<organism evidence="1 2">
    <name type="scientific">Spiroplasma chinense</name>
    <dbReference type="NCBI Taxonomy" id="216932"/>
    <lineage>
        <taxon>Bacteria</taxon>
        <taxon>Bacillati</taxon>
        <taxon>Mycoplasmatota</taxon>
        <taxon>Mollicutes</taxon>
        <taxon>Entomoplasmatales</taxon>
        <taxon>Spiroplasmataceae</taxon>
        <taxon>Spiroplasma</taxon>
    </lineage>
</organism>
<dbReference type="EMBL" id="CP043026">
    <property type="protein sequence ID" value="QEH62241.1"/>
    <property type="molecule type" value="Genomic_DNA"/>
</dbReference>
<dbReference type="AlphaFoldDB" id="A0A5B9Y5C2"/>
<dbReference type="RefSeq" id="WP_166508605.1">
    <property type="nucleotide sequence ID" value="NZ_CP043026.1"/>
</dbReference>
<accession>A0A5B9Y5C2</accession>
<evidence type="ECO:0000313" key="2">
    <source>
        <dbReference type="Proteomes" id="UP000323144"/>
    </source>
</evidence>
<dbReference type="Proteomes" id="UP000323144">
    <property type="component" value="Chromosome"/>
</dbReference>
<gene>
    <name evidence="1" type="ORF">SCHIN_v1c10480</name>
</gene>
<keyword evidence="2" id="KW-1185">Reference proteome</keyword>
<proteinExistence type="predicted"/>
<reference evidence="1 2" key="1">
    <citation type="submission" date="2019-08" db="EMBL/GenBank/DDBJ databases">
        <title>Complete genome sequence of Spiroplasma chinense CCH (DSM 19755).</title>
        <authorList>
            <person name="Shen H.-Y."/>
            <person name="Lin Y.-C."/>
            <person name="Chou L."/>
            <person name="Kuo C.-H."/>
        </authorList>
    </citation>
    <scope>NUCLEOTIDE SEQUENCE [LARGE SCALE GENOMIC DNA]</scope>
    <source>
        <strain evidence="1 2">CCH</strain>
    </source>
</reference>
<dbReference type="KEGG" id="schi:SCHIN_v1c10480"/>
<sequence>MKIKKIFYRLLLPIFTIASLVSVTTVVLLKNHTISSTQIEQDVEKPTEEVNEDFVSQNLDINLSIGQKMQILRFESNKVYINLDEFKYHFLQEFYKLGPLNDKATFRFYVDDIYFIKAISIKYILNFNQDYQYIWNYSIKNI</sequence>